<evidence type="ECO:0000256" key="11">
    <source>
        <dbReference type="ARBA" id="ARBA00025936"/>
    </source>
</evidence>
<evidence type="ECO:0000256" key="7">
    <source>
        <dbReference type="ARBA" id="ARBA00022692"/>
    </source>
</evidence>
<sequence>MTELVSSSQGASVSLMARVQEGMRNWRTLSRDNKSILTIALLAAIVAGTIVVILWTSSKNYVPLYGKQELYDTANIMEMLEKEQVPFRLEKSTGQILVPESQLAHVRMALAARGVRAAMPAGLEGLDNVTGLGTSEFMEGARYRHALEGELARTIISLDAVRSARVHLAIPKRTLFVGRDEEKPSASVMLDLQPGQSMEPGQVEAIANLVAGSISGMKPGAVTIVDQAGQLLSAEIGDKAGFGKQSVQQMEYVRKLEQYIRQRANDMLYPMLGTGNFRVQIAADVNFNAVEETQQQLDPNGVVTQESNKSDKTIDALALGIPGALSNRPPETAPQADQAAQGAQPNAAAQEPAKNDTRTERQEVSKQYENSRTIVHTRYQQGRLERMNVSILLNQQSAPKDGWSAEQLEQIRQMVERSVGFDGARGDLISLQVFDFTGAVPVTPPESSWLETPYWQDSLRYLVGGLLGLTLVFFGIRPLVKHLVRTQQYPEAESEQEQDDELEPQVGLSMRRDGDGELEGSPVGKSLLQSEHRLDPQFSSLDLEALPEPGSELEVQLKHLQLLVDKDTARVAEVVRQWVSGNEQR</sequence>
<dbReference type="Proteomes" id="UP000232060">
    <property type="component" value="Unassembled WGS sequence"/>
</dbReference>
<feature type="transmembrane region" description="Helical" evidence="14">
    <location>
        <begin position="36"/>
        <end position="55"/>
    </location>
</feature>
<dbReference type="PIRSF" id="PIRSF004862">
    <property type="entry name" value="FliF"/>
    <property type="match status" value="1"/>
</dbReference>
<keyword evidence="17" id="KW-0282">Flagellum</keyword>
<dbReference type="OrthoDB" id="8554211at2"/>
<keyword evidence="10 12" id="KW-0975">Bacterial flagellum</keyword>
<protein>
    <recommendedName>
        <fullName evidence="5 12">Flagellar M-ring protein</fullName>
    </recommendedName>
</protein>
<dbReference type="PANTHER" id="PTHR30046">
    <property type="entry name" value="FLAGELLAR M-RING PROTEIN"/>
    <property type="match status" value="1"/>
</dbReference>
<comment type="caution">
    <text evidence="17">The sequence shown here is derived from an EMBL/GenBank/DDBJ whole genome shotgun (WGS) entry which is preliminary data.</text>
</comment>
<dbReference type="GO" id="GO:0009431">
    <property type="term" value="C:bacterial-type flagellum basal body, MS ring"/>
    <property type="evidence" value="ECO:0007669"/>
    <property type="project" value="InterPro"/>
</dbReference>
<evidence type="ECO:0000313" key="17">
    <source>
        <dbReference type="EMBL" id="PJC92508.1"/>
    </source>
</evidence>
<comment type="function">
    <text evidence="1 12">The M ring may be actively involved in energy transduction.</text>
</comment>
<evidence type="ECO:0000256" key="14">
    <source>
        <dbReference type="SAM" id="Phobius"/>
    </source>
</evidence>
<keyword evidence="17" id="KW-0966">Cell projection</keyword>
<evidence type="ECO:0000256" key="4">
    <source>
        <dbReference type="ARBA" id="ARBA00007971"/>
    </source>
</evidence>
<evidence type="ECO:0000256" key="10">
    <source>
        <dbReference type="ARBA" id="ARBA00023143"/>
    </source>
</evidence>
<organism evidence="17 18">
    <name type="scientific">Aeromonas lusitana</name>
    <dbReference type="NCBI Taxonomy" id="931529"/>
    <lineage>
        <taxon>Bacteria</taxon>
        <taxon>Pseudomonadati</taxon>
        <taxon>Pseudomonadota</taxon>
        <taxon>Gammaproteobacteria</taxon>
        <taxon>Aeromonadales</taxon>
        <taxon>Aeromonadaceae</taxon>
        <taxon>Aeromonas</taxon>
    </lineage>
</organism>
<comment type="subcellular location">
    <subcellularLocation>
        <location evidence="2 12">Bacterial flagellum basal body</location>
    </subcellularLocation>
    <subcellularLocation>
        <location evidence="3">Cell membrane</location>
        <topology evidence="3">Multi-pass membrane protein</topology>
    </subcellularLocation>
</comment>
<evidence type="ECO:0000259" key="16">
    <source>
        <dbReference type="Pfam" id="PF08345"/>
    </source>
</evidence>
<evidence type="ECO:0000256" key="12">
    <source>
        <dbReference type="PIRNR" id="PIRNR004862"/>
    </source>
</evidence>
<proteinExistence type="inferred from homology"/>
<dbReference type="InterPro" id="IPR043427">
    <property type="entry name" value="YscJ/FliF"/>
</dbReference>
<keyword evidence="6" id="KW-1003">Cell membrane</keyword>
<dbReference type="AlphaFoldDB" id="A0A2M8H7G3"/>
<feature type="domain" description="Flagellar M-ring N-terminal" evidence="15">
    <location>
        <begin position="57"/>
        <end position="233"/>
    </location>
</feature>
<dbReference type="InterPro" id="IPR045851">
    <property type="entry name" value="AMP-bd_C_sf"/>
</dbReference>
<evidence type="ECO:0000256" key="13">
    <source>
        <dbReference type="SAM" id="MobiDB-lite"/>
    </source>
</evidence>
<gene>
    <name evidence="17" type="ORF">CUC44_14665</name>
</gene>
<dbReference type="InterPro" id="IPR006182">
    <property type="entry name" value="FliF_N_dom"/>
</dbReference>
<dbReference type="InterPro" id="IPR013556">
    <property type="entry name" value="Flag_M-ring_C"/>
</dbReference>
<keyword evidence="9 14" id="KW-0472">Membrane</keyword>
<dbReference type="GO" id="GO:0071973">
    <property type="term" value="P:bacterial-type flagellum-dependent cell motility"/>
    <property type="evidence" value="ECO:0007669"/>
    <property type="project" value="InterPro"/>
</dbReference>
<dbReference type="Gene3D" id="3.30.300.30">
    <property type="match status" value="1"/>
</dbReference>
<evidence type="ECO:0000256" key="6">
    <source>
        <dbReference type="ARBA" id="ARBA00022475"/>
    </source>
</evidence>
<evidence type="ECO:0000256" key="9">
    <source>
        <dbReference type="ARBA" id="ARBA00023136"/>
    </source>
</evidence>
<evidence type="ECO:0000256" key="1">
    <source>
        <dbReference type="ARBA" id="ARBA00003820"/>
    </source>
</evidence>
<accession>A0A2M8H7G3</accession>
<feature type="region of interest" description="Disordered" evidence="13">
    <location>
        <begin position="510"/>
        <end position="529"/>
    </location>
</feature>
<evidence type="ECO:0000256" key="2">
    <source>
        <dbReference type="ARBA" id="ARBA00004117"/>
    </source>
</evidence>
<dbReference type="EMBL" id="PGCP01000022">
    <property type="protein sequence ID" value="PJC92508.1"/>
    <property type="molecule type" value="Genomic_DNA"/>
</dbReference>
<dbReference type="PANTHER" id="PTHR30046:SF0">
    <property type="entry name" value="FLAGELLAR M-RING PROTEIN"/>
    <property type="match status" value="1"/>
</dbReference>
<evidence type="ECO:0000256" key="8">
    <source>
        <dbReference type="ARBA" id="ARBA00022989"/>
    </source>
</evidence>
<keyword evidence="18" id="KW-1185">Reference proteome</keyword>
<keyword evidence="17" id="KW-0969">Cilium</keyword>
<feature type="region of interest" description="Disordered" evidence="13">
    <location>
        <begin position="322"/>
        <end position="372"/>
    </location>
</feature>
<dbReference type="Pfam" id="PF08345">
    <property type="entry name" value="YscJ_FliF_C"/>
    <property type="match status" value="1"/>
</dbReference>
<reference evidence="17 18" key="1">
    <citation type="submission" date="2017-11" db="EMBL/GenBank/DDBJ databases">
        <title>Draft genome sequence of environmental isolate Aeromonas lusitania sp. nov. MDC 2473.</title>
        <authorList>
            <person name="Colston S.M."/>
            <person name="Navarro A."/>
            <person name="Martinez-Murcia A.J."/>
            <person name="Graf J."/>
        </authorList>
    </citation>
    <scope>NUCLEOTIDE SEQUENCE [LARGE SCALE GENOMIC DNA]</scope>
    <source>
        <strain evidence="17 18">MDC 2473</strain>
    </source>
</reference>
<feature type="compositionally biased region" description="Basic and acidic residues" evidence="13">
    <location>
        <begin position="353"/>
        <end position="366"/>
    </location>
</feature>
<dbReference type="Pfam" id="PF01514">
    <property type="entry name" value="YscJ_FliF"/>
    <property type="match status" value="1"/>
</dbReference>
<dbReference type="GO" id="GO:0003774">
    <property type="term" value="F:cytoskeletal motor activity"/>
    <property type="evidence" value="ECO:0007669"/>
    <property type="project" value="InterPro"/>
</dbReference>
<dbReference type="NCBIfam" id="TIGR00206">
    <property type="entry name" value="fliF"/>
    <property type="match status" value="1"/>
</dbReference>
<comment type="subunit">
    <text evidence="11">The basal body constitutes a major portion of the flagellar organelle and consists of four rings (L,P,S, and M) mounted on a central rod. The M ring is integral to the inner membrane of the cell and may be connected to the flagellar rod via the S ring. The S (supramembrane ring) lies just distal to the M ring. The L and P rings lie in the outer membrane and the periplasmic space, respectively.</text>
</comment>
<comment type="similarity">
    <text evidence="4 12">Belongs to the FliF family.</text>
</comment>
<evidence type="ECO:0000259" key="15">
    <source>
        <dbReference type="Pfam" id="PF01514"/>
    </source>
</evidence>
<dbReference type="PRINTS" id="PR01009">
    <property type="entry name" value="FLGMRINGFLIF"/>
</dbReference>
<name>A0A2M8H7G3_9GAMM</name>
<evidence type="ECO:0000256" key="3">
    <source>
        <dbReference type="ARBA" id="ARBA00004651"/>
    </source>
</evidence>
<dbReference type="GO" id="GO:0005886">
    <property type="term" value="C:plasma membrane"/>
    <property type="evidence" value="ECO:0007669"/>
    <property type="project" value="UniProtKB-SubCell"/>
</dbReference>
<evidence type="ECO:0000256" key="5">
    <source>
        <dbReference type="ARBA" id="ARBA00017949"/>
    </source>
</evidence>
<dbReference type="InterPro" id="IPR000067">
    <property type="entry name" value="FlgMring_FliF"/>
</dbReference>
<evidence type="ECO:0000313" key="18">
    <source>
        <dbReference type="Proteomes" id="UP000232060"/>
    </source>
</evidence>
<feature type="domain" description="Flagellar M-ring C-terminal" evidence="16">
    <location>
        <begin position="268"/>
        <end position="436"/>
    </location>
</feature>
<keyword evidence="7 14" id="KW-0812">Transmembrane</keyword>
<feature type="compositionally biased region" description="Low complexity" evidence="13">
    <location>
        <begin position="333"/>
        <end position="352"/>
    </location>
</feature>
<keyword evidence="8 14" id="KW-1133">Transmembrane helix</keyword>